<keyword evidence="2" id="KW-1185">Reference proteome</keyword>
<sequence>MYGYATPTHIAGNVADWPQLGVKLPKPLTAAIDILESLRWVEIGHQPVFDLSGITPENAERAIYDYANELLPSLSQAEERPVLEVAKATAVDTAARAVLREASAAVPGIIEQLTPDFVRHAAAYVDAVSVLPEDLNDRSLIEAGPSALSAFGAAQDAARYLRAVAAWVQSVASLPGQQTEPDPALRGVLRPADGRQLSRLDEAHRANGNQTLEALDKVLFVAAREGVAFELTTLRESAVIRHEIIARNRPAPVANSPASRR</sequence>
<reference evidence="1 2" key="1">
    <citation type="journal article" date="2023" name="Microbiol. Resour. Announc.">
        <title>Complete Genome Sequence of Mycobacterium wuenschmanii, a novel Nontuberculous Mycobacterium Isolated from a captive population of Amazon Milk Frogs.</title>
        <authorList>
            <person name="Hicks J."/>
            <person name="Zeineldin M."/>
            <person name="Ward H."/>
            <person name="Wuenschmann A."/>
            <person name="Camp P."/>
            <person name="Farrell D."/>
            <person name="Lehman K."/>
            <person name="Thacker T."/>
            <person name="Cuthbert E."/>
        </authorList>
    </citation>
    <scope>NUCLEOTIDE SEQUENCE [LARGE SCALE GENOMIC DNA]</scope>
    <source>
        <strain evidence="1 2">Wuenschmanii</strain>
    </source>
</reference>
<accession>A0ABY8VVQ0</accession>
<dbReference type="RefSeq" id="WP_285187574.1">
    <property type="nucleotide sequence ID" value="NZ_CP126981.1"/>
</dbReference>
<evidence type="ECO:0008006" key="3">
    <source>
        <dbReference type="Google" id="ProtNLM"/>
    </source>
</evidence>
<name>A0ABY8VVQ0_9MYCO</name>
<dbReference type="Proteomes" id="UP001236585">
    <property type="component" value="Chromosome"/>
</dbReference>
<protein>
    <recommendedName>
        <fullName evidence="3">PPE family protein</fullName>
    </recommendedName>
</protein>
<dbReference type="EMBL" id="CP126981">
    <property type="protein sequence ID" value="WIM87710.1"/>
    <property type="molecule type" value="Genomic_DNA"/>
</dbReference>
<evidence type="ECO:0000313" key="2">
    <source>
        <dbReference type="Proteomes" id="UP001236585"/>
    </source>
</evidence>
<organism evidence="1 2">
    <name type="scientific">Candidatus Mycobacterium wuenschmannii</name>
    <dbReference type="NCBI Taxonomy" id="3027808"/>
    <lineage>
        <taxon>Bacteria</taxon>
        <taxon>Bacillati</taxon>
        <taxon>Actinomycetota</taxon>
        <taxon>Actinomycetes</taxon>
        <taxon>Mycobacteriales</taxon>
        <taxon>Mycobacteriaceae</taxon>
        <taxon>Mycobacterium</taxon>
    </lineage>
</organism>
<gene>
    <name evidence="1" type="ORF">PT015_23245</name>
</gene>
<proteinExistence type="predicted"/>
<evidence type="ECO:0000313" key="1">
    <source>
        <dbReference type="EMBL" id="WIM87710.1"/>
    </source>
</evidence>